<dbReference type="EMBL" id="BAAALY010000006">
    <property type="protein sequence ID" value="GAA1541933.1"/>
    <property type="molecule type" value="Genomic_DNA"/>
</dbReference>
<gene>
    <name evidence="2" type="ORF">GCM10009691_15780</name>
</gene>
<evidence type="ECO:0008006" key="4">
    <source>
        <dbReference type="Google" id="ProtNLM"/>
    </source>
</evidence>
<organism evidence="2 3">
    <name type="scientific">Brevibacterium picturae</name>
    <dbReference type="NCBI Taxonomy" id="260553"/>
    <lineage>
        <taxon>Bacteria</taxon>
        <taxon>Bacillati</taxon>
        <taxon>Actinomycetota</taxon>
        <taxon>Actinomycetes</taxon>
        <taxon>Micrococcales</taxon>
        <taxon>Brevibacteriaceae</taxon>
        <taxon>Brevibacterium</taxon>
    </lineage>
</organism>
<name>A0ABP4MCJ4_9MICO</name>
<feature type="transmembrane region" description="Helical" evidence="1">
    <location>
        <begin position="97"/>
        <end position="122"/>
    </location>
</feature>
<keyword evidence="1" id="KW-1133">Transmembrane helix</keyword>
<keyword evidence="1" id="KW-0812">Transmembrane</keyword>
<feature type="transmembrane region" description="Helical" evidence="1">
    <location>
        <begin position="54"/>
        <end position="76"/>
    </location>
</feature>
<keyword evidence="1" id="KW-0472">Membrane</keyword>
<reference evidence="3" key="1">
    <citation type="journal article" date="2019" name="Int. J. Syst. Evol. Microbiol.">
        <title>The Global Catalogue of Microorganisms (GCM) 10K type strain sequencing project: providing services to taxonomists for standard genome sequencing and annotation.</title>
        <authorList>
            <consortium name="The Broad Institute Genomics Platform"/>
            <consortium name="The Broad Institute Genome Sequencing Center for Infectious Disease"/>
            <person name="Wu L."/>
            <person name="Ma J."/>
        </authorList>
    </citation>
    <scope>NUCLEOTIDE SEQUENCE [LARGE SCALE GENOMIC DNA]</scope>
    <source>
        <strain evidence="3">JCM 13319</strain>
    </source>
</reference>
<evidence type="ECO:0000313" key="2">
    <source>
        <dbReference type="EMBL" id="GAA1541933.1"/>
    </source>
</evidence>
<feature type="transmembrane region" description="Helical" evidence="1">
    <location>
        <begin position="220"/>
        <end position="242"/>
    </location>
</feature>
<dbReference type="Pfam" id="PF12730">
    <property type="entry name" value="ABC2_membrane_4"/>
    <property type="match status" value="1"/>
</dbReference>
<keyword evidence="3" id="KW-1185">Reference proteome</keyword>
<comment type="caution">
    <text evidence="2">The sequence shown here is derived from an EMBL/GenBank/DDBJ whole genome shotgun (WGS) entry which is preliminary data.</text>
</comment>
<evidence type="ECO:0000313" key="3">
    <source>
        <dbReference type="Proteomes" id="UP001501791"/>
    </source>
</evidence>
<dbReference type="Proteomes" id="UP001501791">
    <property type="component" value="Unassembled WGS sequence"/>
</dbReference>
<proteinExistence type="predicted"/>
<feature type="transmembrane region" description="Helical" evidence="1">
    <location>
        <begin position="15"/>
        <end position="34"/>
    </location>
</feature>
<feature type="transmembrane region" description="Helical" evidence="1">
    <location>
        <begin position="134"/>
        <end position="153"/>
    </location>
</feature>
<accession>A0ABP4MCJ4</accession>
<dbReference type="RefSeq" id="WP_346035756.1">
    <property type="nucleotide sequence ID" value="NZ_BAAALY010000006.1"/>
</dbReference>
<feature type="transmembrane region" description="Helical" evidence="1">
    <location>
        <begin position="165"/>
        <end position="185"/>
    </location>
</feature>
<dbReference type="CDD" id="cd21809">
    <property type="entry name" value="ABC-2_lan_permease-like"/>
    <property type="match status" value="1"/>
</dbReference>
<evidence type="ECO:0000256" key="1">
    <source>
        <dbReference type="SAM" id="Phobius"/>
    </source>
</evidence>
<protein>
    <recommendedName>
        <fullName evidence="4">ABC-2 type transport system permease protein</fullName>
    </recommendedName>
</protein>
<sequence>MGALTAELIKLKRGLAWPVVVLLPIVLVLAGAATQLARGGQPENGWHTVWVQSVVFYGLFPLAIGVAILGSLVWRAEHRGSNWNALMSGPTSSLRIVIAKATVVAGLTAIMQVILLAAVILIGKFAFGLPGMLPSQYVAITGLLVVATIPVAAIQSALSMFLRSFAAPVAVALVASGLSLAVLMIEIPSAIASPYGLATRTTQLGTGMFADTGTITSGDITSILAAAVLLSVALIAATTAILERRDTRI</sequence>